<comment type="caution">
    <text evidence="1">The sequence shown here is derived from an EMBL/GenBank/DDBJ whole genome shotgun (WGS) entry which is preliminary data.</text>
</comment>
<organism evidence="1 2">
    <name type="scientific">Daphnia magna</name>
    <dbReference type="NCBI Taxonomy" id="35525"/>
    <lineage>
        <taxon>Eukaryota</taxon>
        <taxon>Metazoa</taxon>
        <taxon>Ecdysozoa</taxon>
        <taxon>Arthropoda</taxon>
        <taxon>Crustacea</taxon>
        <taxon>Branchiopoda</taxon>
        <taxon>Diplostraca</taxon>
        <taxon>Cladocera</taxon>
        <taxon>Anomopoda</taxon>
        <taxon>Daphniidae</taxon>
        <taxon>Daphnia</taxon>
    </lineage>
</organism>
<evidence type="ECO:0000313" key="1">
    <source>
        <dbReference type="EMBL" id="KAK4008424.1"/>
    </source>
</evidence>
<sequence>MSHGSVQTSPKGTLAVAIAVGRLEAHSSENGLRRLSRACAFTPSVSNQMDPHYPCLMMAPCVGRKVAAKFCCAVFFLKRKTLRATTPKENERLTRAPL</sequence>
<gene>
    <name evidence="1" type="ORF">OUZ56_013564</name>
</gene>
<accession>A0ABQ9Z716</accession>
<evidence type="ECO:0000313" key="2">
    <source>
        <dbReference type="Proteomes" id="UP001234178"/>
    </source>
</evidence>
<protein>
    <submittedName>
        <fullName evidence="1">Uncharacterized protein</fullName>
    </submittedName>
</protein>
<dbReference type="EMBL" id="JAOYFB010000002">
    <property type="protein sequence ID" value="KAK4008424.1"/>
    <property type="molecule type" value="Genomic_DNA"/>
</dbReference>
<keyword evidence="2" id="KW-1185">Reference proteome</keyword>
<reference evidence="1 2" key="1">
    <citation type="journal article" date="2023" name="Nucleic Acids Res.">
        <title>The hologenome of Daphnia magna reveals possible DNA methylation and microbiome-mediated evolution of the host genome.</title>
        <authorList>
            <person name="Chaturvedi A."/>
            <person name="Li X."/>
            <person name="Dhandapani V."/>
            <person name="Marshall H."/>
            <person name="Kissane S."/>
            <person name="Cuenca-Cambronero M."/>
            <person name="Asole G."/>
            <person name="Calvet F."/>
            <person name="Ruiz-Romero M."/>
            <person name="Marangio P."/>
            <person name="Guigo R."/>
            <person name="Rago D."/>
            <person name="Mirbahai L."/>
            <person name="Eastwood N."/>
            <person name="Colbourne J.K."/>
            <person name="Zhou J."/>
            <person name="Mallon E."/>
            <person name="Orsini L."/>
        </authorList>
    </citation>
    <scope>NUCLEOTIDE SEQUENCE [LARGE SCALE GENOMIC DNA]</scope>
    <source>
        <strain evidence="1">LRV0_1</strain>
    </source>
</reference>
<dbReference type="Proteomes" id="UP001234178">
    <property type="component" value="Unassembled WGS sequence"/>
</dbReference>
<proteinExistence type="predicted"/>
<name>A0ABQ9Z716_9CRUS</name>